<dbReference type="InterPro" id="IPR029044">
    <property type="entry name" value="Nucleotide-diphossugar_trans"/>
</dbReference>
<dbReference type="Proteomes" id="UP000192491">
    <property type="component" value="Unassembled WGS sequence"/>
</dbReference>
<evidence type="ECO:0000256" key="3">
    <source>
        <dbReference type="ARBA" id="ARBA00022679"/>
    </source>
</evidence>
<dbReference type="Pfam" id="PF00535">
    <property type="entry name" value="Glycos_transf_2"/>
    <property type="match status" value="1"/>
</dbReference>
<dbReference type="InterPro" id="IPR006446">
    <property type="entry name" value="RhaTrfase"/>
</dbReference>
<keyword evidence="3" id="KW-0808">Transferase</keyword>
<organism evidence="5 6">
    <name type="scientific">Thiothrix lacustris</name>
    <dbReference type="NCBI Taxonomy" id="525917"/>
    <lineage>
        <taxon>Bacteria</taxon>
        <taxon>Pseudomonadati</taxon>
        <taxon>Pseudomonadota</taxon>
        <taxon>Gammaproteobacteria</taxon>
        <taxon>Thiotrichales</taxon>
        <taxon>Thiotrichaceae</taxon>
        <taxon>Thiothrix</taxon>
    </lineage>
</organism>
<evidence type="ECO:0000259" key="4">
    <source>
        <dbReference type="Pfam" id="PF00535"/>
    </source>
</evidence>
<dbReference type="NCBIfam" id="TIGR01556">
    <property type="entry name" value="rhamnosyltran"/>
    <property type="match status" value="1"/>
</dbReference>
<dbReference type="GO" id="GO:0016757">
    <property type="term" value="F:glycosyltransferase activity"/>
    <property type="evidence" value="ECO:0007669"/>
    <property type="project" value="UniProtKB-KW"/>
</dbReference>
<comment type="similarity">
    <text evidence="1">Belongs to the glycosyltransferase 2 family.</text>
</comment>
<protein>
    <recommendedName>
        <fullName evidence="4">Glycosyltransferase 2-like domain-containing protein</fullName>
    </recommendedName>
</protein>
<evidence type="ECO:0000313" key="6">
    <source>
        <dbReference type="Proteomes" id="UP000192491"/>
    </source>
</evidence>
<evidence type="ECO:0000313" key="5">
    <source>
        <dbReference type="EMBL" id="OQX13762.1"/>
    </source>
</evidence>
<comment type="caution">
    <text evidence="5">The sequence shown here is derived from an EMBL/GenBank/DDBJ whole genome shotgun (WGS) entry which is preliminary data.</text>
</comment>
<dbReference type="AlphaFoldDB" id="A0A1Y1QTW4"/>
<dbReference type="Gene3D" id="3.90.550.10">
    <property type="entry name" value="Spore Coat Polysaccharide Biosynthesis Protein SpsA, Chain A"/>
    <property type="match status" value="1"/>
</dbReference>
<dbReference type="InterPro" id="IPR001173">
    <property type="entry name" value="Glyco_trans_2-like"/>
</dbReference>
<accession>A0A1Y1QTW4</accession>
<dbReference type="PANTHER" id="PTHR43179:SF12">
    <property type="entry name" value="GALACTOFURANOSYLTRANSFERASE GLFT2"/>
    <property type="match status" value="1"/>
</dbReference>
<proteinExistence type="inferred from homology"/>
<name>A0A1Y1QTW4_9GAMM</name>
<dbReference type="PANTHER" id="PTHR43179">
    <property type="entry name" value="RHAMNOSYLTRANSFERASE WBBL"/>
    <property type="match status" value="1"/>
</dbReference>
<gene>
    <name evidence="5" type="ORF">BWK73_11275</name>
</gene>
<reference evidence="5 6" key="1">
    <citation type="submission" date="2017-01" db="EMBL/GenBank/DDBJ databases">
        <title>Novel large sulfur bacteria in the metagenomes of groundwater-fed chemosynthetic microbial mats in the Lake Huron basin.</title>
        <authorList>
            <person name="Sharrar A.M."/>
            <person name="Flood B.E."/>
            <person name="Bailey J.V."/>
            <person name="Jones D.S."/>
            <person name="Biddanda B."/>
            <person name="Ruberg S.A."/>
            <person name="Marcus D.N."/>
            <person name="Dick G.J."/>
        </authorList>
    </citation>
    <scope>NUCLEOTIDE SEQUENCE [LARGE SCALE GENOMIC DNA]</scope>
    <source>
        <strain evidence="5">A8</strain>
    </source>
</reference>
<dbReference type="SUPFAM" id="SSF53448">
    <property type="entry name" value="Nucleotide-diphospho-sugar transferases"/>
    <property type="match status" value="1"/>
</dbReference>
<dbReference type="CDD" id="cd02526">
    <property type="entry name" value="GT2_RfbF_like"/>
    <property type="match status" value="1"/>
</dbReference>
<sequence length="311" mass="34249">MLATTPAAVVAIVVTHFPDFEVLGEQLTHLVPQVAAVVVMDNGSSADVLAWNAERKLQAMPAATAVVPLGVNKGIATAQNIGIRWAQQQQATCVLFMDQDSVPAADMVMHLLAALASLPAAAAVGPRYWDERQASRQQNVASFIRRGGFRLKRYACESEGAIIPVSYLVSSGCLVPLSVLEKVGGMRDELFIDYVDFEWGLRAAHDGLSSYGVCAAHLHHQLGDSHLKVLNRKIPLHSPLRHYYLCRNAVLLYKMAWIPYQWKVADGSRLLIKCFVYAVFAPQRLAHWRMMLLGVWHGLKGQVGQLTTKTL</sequence>
<feature type="domain" description="Glycosyltransferase 2-like" evidence="4">
    <location>
        <begin position="13"/>
        <end position="139"/>
    </location>
</feature>
<evidence type="ECO:0000256" key="2">
    <source>
        <dbReference type="ARBA" id="ARBA00022676"/>
    </source>
</evidence>
<evidence type="ECO:0000256" key="1">
    <source>
        <dbReference type="ARBA" id="ARBA00006739"/>
    </source>
</evidence>
<dbReference type="EMBL" id="MTEJ01000041">
    <property type="protein sequence ID" value="OQX13762.1"/>
    <property type="molecule type" value="Genomic_DNA"/>
</dbReference>
<keyword evidence="2" id="KW-0328">Glycosyltransferase</keyword>